<name>A0A917WMB9_9ACTN</name>
<reference evidence="2" key="2">
    <citation type="submission" date="2020-09" db="EMBL/GenBank/DDBJ databases">
        <authorList>
            <person name="Sun Q."/>
            <person name="Ohkuma M."/>
        </authorList>
    </citation>
    <scope>NUCLEOTIDE SEQUENCE</scope>
    <source>
        <strain evidence="2">JCM 19831</strain>
    </source>
</reference>
<evidence type="ECO:0000313" key="3">
    <source>
        <dbReference type="Proteomes" id="UP000642070"/>
    </source>
</evidence>
<accession>A0A917WMB9</accession>
<evidence type="ECO:0000313" key="2">
    <source>
        <dbReference type="EMBL" id="GGM14057.1"/>
    </source>
</evidence>
<gene>
    <name evidence="2" type="ORF">GCM10007977_013860</name>
</gene>
<organism evidence="2 3">
    <name type="scientific">Dactylosporangium sucinum</name>
    <dbReference type="NCBI Taxonomy" id="1424081"/>
    <lineage>
        <taxon>Bacteria</taxon>
        <taxon>Bacillati</taxon>
        <taxon>Actinomycetota</taxon>
        <taxon>Actinomycetes</taxon>
        <taxon>Micromonosporales</taxon>
        <taxon>Micromonosporaceae</taxon>
        <taxon>Dactylosporangium</taxon>
    </lineage>
</organism>
<sequence>MPACPRLLARACPRACPCPSVPVRACPRLPDPCGAARGRTVDVGRSTLETITIPEGGSTNVYPEMARRCGMPACRACPRVSPCLPAPVRDGPHPSATARTRPRPPALSATARAVRDRPHPSATVRARPRPPAPVRDRPRPSAPA</sequence>
<protein>
    <submittedName>
        <fullName evidence="2">Uncharacterized protein</fullName>
    </submittedName>
</protein>
<feature type="compositionally biased region" description="Basic and acidic residues" evidence="1">
    <location>
        <begin position="134"/>
        <end position="144"/>
    </location>
</feature>
<keyword evidence="3" id="KW-1185">Reference proteome</keyword>
<dbReference type="EMBL" id="BMPI01000005">
    <property type="protein sequence ID" value="GGM14057.1"/>
    <property type="molecule type" value="Genomic_DNA"/>
</dbReference>
<proteinExistence type="predicted"/>
<dbReference type="AlphaFoldDB" id="A0A917WMB9"/>
<comment type="caution">
    <text evidence="2">The sequence shown here is derived from an EMBL/GenBank/DDBJ whole genome shotgun (WGS) entry which is preliminary data.</text>
</comment>
<feature type="region of interest" description="Disordered" evidence="1">
    <location>
        <begin position="85"/>
        <end position="144"/>
    </location>
</feature>
<dbReference type="Proteomes" id="UP000642070">
    <property type="component" value="Unassembled WGS sequence"/>
</dbReference>
<evidence type="ECO:0000256" key="1">
    <source>
        <dbReference type="SAM" id="MobiDB-lite"/>
    </source>
</evidence>
<reference evidence="2" key="1">
    <citation type="journal article" date="2014" name="Int. J. Syst. Evol. Microbiol.">
        <title>Complete genome sequence of Corynebacterium casei LMG S-19264T (=DSM 44701T), isolated from a smear-ripened cheese.</title>
        <authorList>
            <consortium name="US DOE Joint Genome Institute (JGI-PGF)"/>
            <person name="Walter F."/>
            <person name="Albersmeier A."/>
            <person name="Kalinowski J."/>
            <person name="Ruckert C."/>
        </authorList>
    </citation>
    <scope>NUCLEOTIDE SEQUENCE</scope>
    <source>
        <strain evidence="2">JCM 19831</strain>
    </source>
</reference>